<dbReference type="Proteomes" id="UP000019146">
    <property type="component" value="Plasmid unnamed"/>
</dbReference>
<organism evidence="1 2">
    <name type="scientific">Paraburkholderia caribensis MBA4</name>
    <dbReference type="NCBI Taxonomy" id="1323664"/>
    <lineage>
        <taxon>Bacteria</taxon>
        <taxon>Pseudomonadati</taxon>
        <taxon>Pseudomonadota</taxon>
        <taxon>Betaproteobacteria</taxon>
        <taxon>Burkholderiales</taxon>
        <taxon>Burkholderiaceae</taxon>
        <taxon>Paraburkholderia</taxon>
    </lineage>
</organism>
<reference evidence="1 2" key="1">
    <citation type="journal article" date="2014" name="Genome Announc.">
        <title>Draft Genome Sequence of the Haloacid-Degrading Burkholderia caribensis Strain MBA4.</title>
        <authorList>
            <person name="Pan Y."/>
            <person name="Kong K.F."/>
            <person name="Tsang J.S."/>
        </authorList>
    </citation>
    <scope>NUCLEOTIDE SEQUENCE [LARGE SCALE GENOMIC DNA]</scope>
    <source>
        <strain evidence="1 2">MBA4</strain>
        <plasmid evidence="2">Plasmid</plasmid>
    </source>
</reference>
<keyword evidence="1" id="KW-0614">Plasmid</keyword>
<gene>
    <name evidence="1" type="ORF">K788_0001490</name>
</gene>
<evidence type="ECO:0000313" key="2">
    <source>
        <dbReference type="Proteomes" id="UP000019146"/>
    </source>
</evidence>
<sequence length="89" mass="9617">MIGFALGTIRVLLLVPCLGETAAVSLEAPFMLAASWNLSRWSAKRHDVLTDTADACIDASDSPQIATGYVTHLAFYLSKVSLQSFRSLD</sequence>
<accession>A0A0P0RN78</accession>
<dbReference type="GeneID" id="69973654"/>
<dbReference type="EMBL" id="CP012748">
    <property type="protein sequence ID" value="ALL70161.1"/>
    <property type="molecule type" value="Genomic_DNA"/>
</dbReference>
<evidence type="ECO:0000313" key="1">
    <source>
        <dbReference type="EMBL" id="ALL70161.1"/>
    </source>
</evidence>
<dbReference type="AlphaFoldDB" id="A0A0P0RN78"/>
<protein>
    <submittedName>
        <fullName evidence="1">Uncharacterized protein</fullName>
    </submittedName>
</protein>
<name>A0A0P0RN78_9BURK</name>
<dbReference type="RefSeq" id="WP_051453908.1">
    <property type="nucleotide sequence ID" value="NZ_CP012748.1"/>
</dbReference>
<dbReference type="KEGG" id="bcai:K788_0001490"/>
<proteinExistence type="predicted"/>
<geneLocation type="plasmid" evidence="2"/>